<dbReference type="PANTHER" id="PTHR32133">
    <property type="entry name" value="OS07G0120400 PROTEIN"/>
    <property type="match status" value="1"/>
</dbReference>
<dbReference type="Gramene" id="TraesLDM5B03G03005670.1">
    <property type="protein sequence ID" value="TraesLDM5B03G03005670.1.CDS1"/>
    <property type="gene ID" value="TraesLDM5B03G03005670"/>
</dbReference>
<dbReference type="Gramene" id="TraesJUL5B03G03023540.1">
    <property type="protein sequence ID" value="TraesJUL5B03G03023540.1.CDS1"/>
    <property type="gene ID" value="TraesJUL5B03G03023540"/>
</dbReference>
<evidence type="ECO:0000259" key="1">
    <source>
        <dbReference type="Pfam" id="PF00646"/>
    </source>
</evidence>
<keyword evidence="3" id="KW-1185">Reference proteome</keyword>
<dbReference type="Gramene" id="TraesLAC5B03G02957240.2">
    <property type="protein sequence ID" value="TraesLAC5B03G02957240.2.CDS1"/>
    <property type="gene ID" value="TraesLAC5B03G02957240"/>
</dbReference>
<protein>
    <recommendedName>
        <fullName evidence="1">F-box domain-containing protein</fullName>
    </recommendedName>
</protein>
<dbReference type="Gramene" id="TraesJAG5B03G02999920.3">
    <property type="protein sequence ID" value="TraesJAG5B03G02999920.3.CDS1"/>
    <property type="gene ID" value="TraesJAG5B03G02999920"/>
</dbReference>
<dbReference type="SUPFAM" id="SSF81383">
    <property type="entry name" value="F-box domain"/>
    <property type="match status" value="1"/>
</dbReference>
<dbReference type="Gramene" id="TraesMAC5B03G03000360.1">
    <property type="protein sequence ID" value="TraesMAC5B03G03000360.1.CDS1"/>
    <property type="gene ID" value="TraesMAC5B03G03000360"/>
</dbReference>
<dbReference type="Gramene" id="TraesJAG5B03G02999920.2">
    <property type="protein sequence ID" value="TraesJAG5B03G02999920.2.CDS1"/>
    <property type="gene ID" value="TraesJAG5B03G02999920"/>
</dbReference>
<dbReference type="Gramene" id="TraesMAC5B03G03000360.2">
    <property type="protein sequence ID" value="TraesMAC5B03G03000360.2.CDS1"/>
    <property type="gene ID" value="TraesMAC5B03G03000360"/>
</dbReference>
<dbReference type="Gramene" id="TraesCAD_scaffold_022798_01G000500.1">
    <property type="protein sequence ID" value="TraesCAD_scaffold_022798_01G000500.1"/>
    <property type="gene ID" value="TraesCAD_scaffold_022798_01G000500"/>
</dbReference>
<dbReference type="Proteomes" id="UP000019116">
    <property type="component" value="Chromosome 5B"/>
</dbReference>
<dbReference type="Gramene" id="TraesNOR5B03G03031020.2">
    <property type="protein sequence ID" value="TraesNOR5B03G03031020.2.CDS1"/>
    <property type="gene ID" value="TraesNOR5B03G03031020"/>
</dbReference>
<dbReference type="Gramene" id="TraesWEE_scaffold_017452_01G000500.1">
    <property type="protein sequence ID" value="TraesWEE_scaffold_017452_01G000500.1"/>
    <property type="gene ID" value="TraesWEE_scaffold_017452_01G000500"/>
</dbReference>
<dbReference type="Gramene" id="TraesNOR5B03G03031020.1">
    <property type="protein sequence ID" value="TraesNOR5B03G03031020.1.CDS1"/>
    <property type="gene ID" value="TraesNOR5B03G03031020"/>
</dbReference>
<organism evidence="2">
    <name type="scientific">Triticum aestivum</name>
    <name type="common">Wheat</name>
    <dbReference type="NCBI Taxonomy" id="4565"/>
    <lineage>
        <taxon>Eukaryota</taxon>
        <taxon>Viridiplantae</taxon>
        <taxon>Streptophyta</taxon>
        <taxon>Embryophyta</taxon>
        <taxon>Tracheophyta</taxon>
        <taxon>Spermatophyta</taxon>
        <taxon>Magnoliopsida</taxon>
        <taxon>Liliopsida</taxon>
        <taxon>Poales</taxon>
        <taxon>Poaceae</taxon>
        <taxon>BOP clade</taxon>
        <taxon>Pooideae</taxon>
        <taxon>Triticodae</taxon>
        <taxon>Triticeae</taxon>
        <taxon>Triticinae</taxon>
        <taxon>Triticum</taxon>
    </lineage>
</organism>
<dbReference type="Gramene" id="TraesJAG5B03G02999920.1">
    <property type="protein sequence ID" value="TraesJAG5B03G02999920.1.CDS1"/>
    <property type="gene ID" value="TraesJAG5B03G02999920"/>
</dbReference>
<dbReference type="Gramene" id="TraesCS5B02G505900.1">
    <property type="protein sequence ID" value="TraesCS5B02G505900.1.cds1"/>
    <property type="gene ID" value="TraesCS5B02G505900"/>
</dbReference>
<proteinExistence type="predicted"/>
<sequence length="451" mass="49901">MAAPPPAIPDDLVEEILLRLPPDHPAFLLRASIVCKDWAGIVSRPPFRRRLHDLHRTPPLLGFLRRLHELHRTPPVPGFLRCLVRGLVPHFIPTTASSFSPAVPDWHSWRAQDCRHGRALFISTGEGTLELLLWEPTTGAQQRVPMPAAFGSRNYFPMAAVLCAADGCDHRDCLGGPFRVVFSFSDDPDEEDFDPEEEEEEEEEWVRSLTVYSSETGTWGELTSVLSKFQINYQQYSSLLVGSSLLYFRGTPEYKSITEYDMARHTLTVFEPPGDCSEVGCNLMPMEDGGLGVIGGLFDQHVKLWTREAGDGTDARWVLSREICLDNLLPISSAPSDARRGVGRVVRFVEGADVILVSTDAGLFTVELQSEHARKVCNYGGFDDLIPVVGFYTPVPRGEHQNLLALKPNKEAGGEEEKTVDQAQLLFDKGSNAIKEGTLSTPSKASAMATI</sequence>
<dbReference type="OrthoDB" id="690324at2759"/>
<dbReference type="Gramene" id="TraesCS5B03G1226800.1">
    <property type="protein sequence ID" value="TraesCS5B03G1226800.1.CDS1"/>
    <property type="gene ID" value="TraesCS5B03G1226800"/>
</dbReference>
<dbReference type="InterPro" id="IPR001810">
    <property type="entry name" value="F-box_dom"/>
</dbReference>
<name>A0A3B6LVP4_WHEAT</name>
<dbReference type="InterPro" id="IPR036047">
    <property type="entry name" value="F-box-like_dom_sf"/>
</dbReference>
<reference evidence="2" key="2">
    <citation type="submission" date="2018-10" db="UniProtKB">
        <authorList>
            <consortium name="EnsemblPlants"/>
        </authorList>
    </citation>
    <scope>IDENTIFICATION</scope>
</reference>
<feature type="domain" description="F-box" evidence="1">
    <location>
        <begin position="8"/>
        <end position="49"/>
    </location>
</feature>
<reference evidence="2" key="1">
    <citation type="submission" date="2018-08" db="EMBL/GenBank/DDBJ databases">
        <authorList>
            <person name="Rossello M."/>
        </authorList>
    </citation>
    <scope>NUCLEOTIDE SEQUENCE [LARGE SCALE GENOMIC DNA]</scope>
    <source>
        <strain evidence="2">cv. Chinese Spring</strain>
    </source>
</reference>
<dbReference type="Gramene" id="TraesLAC5B03G02957240.1">
    <property type="protein sequence ID" value="TraesLAC5B03G02957240.1.CDS1"/>
    <property type="gene ID" value="TraesLAC5B03G02957240"/>
</dbReference>
<accession>A0A3B6LVP4</accession>
<dbReference type="Gramene" id="TraesARI7B03G04322290.2">
    <property type="protein sequence ID" value="TraesARI7B03G04322290.2.CDS1"/>
    <property type="gene ID" value="TraesARI7B03G04322290"/>
</dbReference>
<dbReference type="Pfam" id="PF00646">
    <property type="entry name" value="F-box"/>
    <property type="match status" value="1"/>
</dbReference>
<dbReference type="Gramene" id="TraesARI7B03G04322290.1">
    <property type="protein sequence ID" value="TraesARI7B03G04322290.1.CDS1"/>
    <property type="gene ID" value="TraesARI7B03G04322290"/>
</dbReference>
<dbReference type="EnsemblPlants" id="TraesCS5B02G505900.1">
    <property type="protein sequence ID" value="TraesCS5B02G505900.1.cds1"/>
    <property type="gene ID" value="TraesCS5B02G505900"/>
</dbReference>
<dbReference type="AlphaFoldDB" id="A0A3B6LVP4"/>
<evidence type="ECO:0000313" key="2">
    <source>
        <dbReference type="EnsemblPlants" id="TraesCS5B02G505900.1.cds1"/>
    </source>
</evidence>
<dbReference type="PANTHER" id="PTHR32133:SF301">
    <property type="entry name" value="F-BOX DOMAIN-CONTAINING PROTEIN"/>
    <property type="match status" value="1"/>
</dbReference>
<evidence type="ECO:0000313" key="3">
    <source>
        <dbReference type="Proteomes" id="UP000019116"/>
    </source>
</evidence>